<feature type="transmembrane region" description="Helical" evidence="6">
    <location>
        <begin position="103"/>
        <end position="120"/>
    </location>
</feature>
<dbReference type="PANTHER" id="PTHR11132">
    <property type="entry name" value="SOLUTE CARRIER FAMILY 35"/>
    <property type="match status" value="1"/>
</dbReference>
<feature type="transmembrane region" description="Helical" evidence="6">
    <location>
        <begin position="71"/>
        <end position="91"/>
    </location>
</feature>
<name>A0A9D4U0F4_CHLVU</name>
<dbReference type="SUPFAM" id="SSF103481">
    <property type="entry name" value="Multidrug resistance efflux transporter EmrE"/>
    <property type="match status" value="1"/>
</dbReference>
<dbReference type="InterPro" id="IPR004853">
    <property type="entry name" value="Sugar_P_trans_dom"/>
</dbReference>
<feature type="transmembrane region" description="Helical" evidence="6">
    <location>
        <begin position="132"/>
        <end position="152"/>
    </location>
</feature>
<accession>A0A9D4U0F4</accession>
<feature type="compositionally biased region" description="Low complexity" evidence="5">
    <location>
        <begin position="410"/>
        <end position="422"/>
    </location>
</feature>
<evidence type="ECO:0000256" key="6">
    <source>
        <dbReference type="SAM" id="Phobius"/>
    </source>
</evidence>
<feature type="compositionally biased region" description="Basic and acidic residues" evidence="5">
    <location>
        <begin position="443"/>
        <end position="452"/>
    </location>
</feature>
<comment type="caution">
    <text evidence="8">The sequence shown here is derived from an EMBL/GenBank/DDBJ whole genome shotgun (WGS) entry which is preliminary data.</text>
</comment>
<evidence type="ECO:0000256" key="3">
    <source>
        <dbReference type="ARBA" id="ARBA00022989"/>
    </source>
</evidence>
<sequence length="452" mass="47490">MQAVAAMPTARLGTGRTLGAGRRTLVAQLPSARNVLQRVGAQPAGQLSSELARLSQLGAAYKRRPALQRPVTTAAAAAGASGAPTVAAAAAAPAESKGGGLKIGAYIFLWYAFNIMFNLLNKSTLNIFPAPWFLATFQLMASGAFMCVLWALRLQPLPKVSVADLRALAPVALFHTVGHVSACVSFSQMAVSFAHVVKSAEPVLSVVLAQIILGEVYPWYVWLSLLPIIAGCSLAAMKEVSFAWSGFNNAMVSNFGMVLRNIYSKKFLGQLKLDGINLFAILSIMSIAYCLPAALYFEGFKGGVNNWAPMWDAAVLAQGGVWPFAKLLAAGGLFYHLYNQTSYMVLDQGISPVTFSVGNTMKRVAVVVSSVLFFKNPVAAMNWVGSMVALLGTGLYSLAKQKATDEAKAKAGSGAKPAAAAAAPPPPKAGGGASGEPPADVQEPWRDLPPRG</sequence>
<evidence type="ECO:0000256" key="1">
    <source>
        <dbReference type="ARBA" id="ARBA00004141"/>
    </source>
</evidence>
<feature type="region of interest" description="Disordered" evidence="5">
    <location>
        <begin position="407"/>
        <end position="452"/>
    </location>
</feature>
<reference evidence="8" key="1">
    <citation type="journal article" date="2019" name="Plant J.">
        <title>Chlorella vulgaris genome assembly and annotation reveals the molecular basis for metabolic acclimation to high light conditions.</title>
        <authorList>
            <person name="Cecchin M."/>
            <person name="Marcolungo L."/>
            <person name="Rossato M."/>
            <person name="Girolomoni L."/>
            <person name="Cosentino E."/>
            <person name="Cuine S."/>
            <person name="Li-Beisson Y."/>
            <person name="Delledonne M."/>
            <person name="Ballottari M."/>
        </authorList>
    </citation>
    <scope>NUCLEOTIDE SEQUENCE</scope>
    <source>
        <strain evidence="8">211/11P</strain>
    </source>
</reference>
<feature type="domain" description="Sugar phosphate transporter" evidence="7">
    <location>
        <begin position="101"/>
        <end position="397"/>
    </location>
</feature>
<dbReference type="Pfam" id="PF03151">
    <property type="entry name" value="TPT"/>
    <property type="match status" value="1"/>
</dbReference>
<dbReference type="EMBL" id="SIDB01000001">
    <property type="protein sequence ID" value="KAI3439127.1"/>
    <property type="molecule type" value="Genomic_DNA"/>
</dbReference>
<feature type="transmembrane region" description="Helical" evidence="6">
    <location>
        <begin position="380"/>
        <end position="399"/>
    </location>
</feature>
<dbReference type="InterPro" id="IPR037185">
    <property type="entry name" value="EmrE-like"/>
</dbReference>
<dbReference type="OrthoDB" id="6418713at2759"/>
<organism evidence="8 9">
    <name type="scientific">Chlorella vulgaris</name>
    <name type="common">Green alga</name>
    <dbReference type="NCBI Taxonomy" id="3077"/>
    <lineage>
        <taxon>Eukaryota</taxon>
        <taxon>Viridiplantae</taxon>
        <taxon>Chlorophyta</taxon>
        <taxon>core chlorophytes</taxon>
        <taxon>Trebouxiophyceae</taxon>
        <taxon>Chlorellales</taxon>
        <taxon>Chlorellaceae</taxon>
        <taxon>Chlorella clade</taxon>
        <taxon>Chlorella</taxon>
    </lineage>
</organism>
<evidence type="ECO:0000256" key="5">
    <source>
        <dbReference type="SAM" id="MobiDB-lite"/>
    </source>
</evidence>
<keyword evidence="9" id="KW-1185">Reference proteome</keyword>
<dbReference type="Proteomes" id="UP001055712">
    <property type="component" value="Unassembled WGS sequence"/>
</dbReference>
<evidence type="ECO:0000313" key="9">
    <source>
        <dbReference type="Proteomes" id="UP001055712"/>
    </source>
</evidence>
<comment type="subcellular location">
    <subcellularLocation>
        <location evidence="1">Membrane</location>
        <topology evidence="1">Multi-pass membrane protein</topology>
    </subcellularLocation>
</comment>
<evidence type="ECO:0000259" key="7">
    <source>
        <dbReference type="Pfam" id="PF03151"/>
    </source>
</evidence>
<keyword evidence="2 6" id="KW-0812">Transmembrane</keyword>
<reference evidence="8" key="2">
    <citation type="submission" date="2020-11" db="EMBL/GenBank/DDBJ databases">
        <authorList>
            <person name="Cecchin M."/>
            <person name="Marcolungo L."/>
            <person name="Rossato M."/>
            <person name="Girolomoni L."/>
            <person name="Cosentino E."/>
            <person name="Cuine S."/>
            <person name="Li-Beisson Y."/>
            <person name="Delledonne M."/>
            <person name="Ballottari M."/>
        </authorList>
    </citation>
    <scope>NUCLEOTIDE SEQUENCE</scope>
    <source>
        <strain evidence="8">211/11P</strain>
        <tissue evidence="8">Whole cell</tissue>
    </source>
</reference>
<evidence type="ECO:0000313" key="8">
    <source>
        <dbReference type="EMBL" id="KAI3439127.1"/>
    </source>
</evidence>
<dbReference type="InterPro" id="IPR050186">
    <property type="entry name" value="TPT_transporter"/>
</dbReference>
<evidence type="ECO:0000256" key="2">
    <source>
        <dbReference type="ARBA" id="ARBA00022692"/>
    </source>
</evidence>
<dbReference type="AlphaFoldDB" id="A0A9D4U0F4"/>
<dbReference type="GO" id="GO:0016020">
    <property type="term" value="C:membrane"/>
    <property type="evidence" value="ECO:0007669"/>
    <property type="project" value="UniProtKB-SubCell"/>
</dbReference>
<feature type="transmembrane region" description="Helical" evidence="6">
    <location>
        <begin position="172"/>
        <end position="197"/>
    </location>
</feature>
<keyword evidence="4 6" id="KW-0472">Membrane</keyword>
<feature type="transmembrane region" description="Helical" evidence="6">
    <location>
        <begin position="275"/>
        <end position="297"/>
    </location>
</feature>
<gene>
    <name evidence="8" type="ORF">D9Q98_001535</name>
</gene>
<proteinExistence type="predicted"/>
<feature type="transmembrane region" description="Helical" evidence="6">
    <location>
        <begin position="242"/>
        <end position="263"/>
    </location>
</feature>
<keyword evidence="3 6" id="KW-1133">Transmembrane helix</keyword>
<protein>
    <recommendedName>
        <fullName evidence="7">Sugar phosphate transporter domain-containing protein</fullName>
    </recommendedName>
</protein>
<evidence type="ECO:0000256" key="4">
    <source>
        <dbReference type="ARBA" id="ARBA00023136"/>
    </source>
</evidence>